<dbReference type="EMBL" id="LAVA02000083">
    <property type="protein sequence ID" value="OIJ64296.1"/>
    <property type="molecule type" value="Genomic_DNA"/>
</dbReference>
<keyword evidence="3" id="KW-1185">Reference proteome</keyword>
<feature type="compositionally biased region" description="Basic and acidic residues" evidence="1">
    <location>
        <begin position="203"/>
        <end position="255"/>
    </location>
</feature>
<proteinExistence type="predicted"/>
<feature type="compositionally biased region" description="Basic and acidic residues" evidence="1">
    <location>
        <begin position="293"/>
        <end position="331"/>
    </location>
</feature>
<organism evidence="2 3">
    <name type="scientific">Streptomyces mangrovisoli</name>
    <dbReference type="NCBI Taxonomy" id="1428628"/>
    <lineage>
        <taxon>Bacteria</taxon>
        <taxon>Bacillati</taxon>
        <taxon>Actinomycetota</taxon>
        <taxon>Actinomycetes</taxon>
        <taxon>Kitasatosporales</taxon>
        <taxon>Streptomycetaceae</taxon>
        <taxon>Streptomyces</taxon>
    </lineage>
</organism>
<accession>A0A1J4NPS9</accession>
<evidence type="ECO:0000256" key="1">
    <source>
        <dbReference type="SAM" id="MobiDB-lite"/>
    </source>
</evidence>
<sequence length="331" mass="36335">MDLDAGLDELYGLPPSEFTAARDERAKAARAAGDRALAARIRELRRPTLSAWAGNLLVRAQPAEVERLLRLGEALRRAHQELDGGDLRELSAQQHRLTFALSHQAARLAAEAGQRIGDGARQEVQDTLHAVLADPEAAALWSEGRLARPLGAPVGFPGTAALPASASSARSAPAGSVAARPEPAGRSAGRRGSGPAGEVADLDAARTRRREEEARRAERERRKREERWERARHKAEEAERELRKREGELVSKEQELSTAEGEEEQAGQRADDLARRLHEAEQDRQRTRAAARHLRDLARDARQAVREARRHAESAAEEAERKASELRDGSS</sequence>
<feature type="region of interest" description="Disordered" evidence="1">
    <location>
        <begin position="167"/>
        <end position="331"/>
    </location>
</feature>
<reference evidence="2" key="1">
    <citation type="submission" date="2016-10" db="EMBL/GenBank/DDBJ databases">
        <title>Genome sequence of Streptomyces mangrovisoli MUSC 149.</title>
        <authorList>
            <person name="Lee L.-H."/>
            <person name="Ser H.-L."/>
        </authorList>
    </citation>
    <scope>NUCLEOTIDE SEQUENCE [LARGE SCALE GENOMIC DNA]</scope>
    <source>
        <strain evidence="2">MUSC 149</strain>
    </source>
</reference>
<protein>
    <submittedName>
        <fullName evidence="2">Uncharacterized protein</fullName>
    </submittedName>
</protein>
<dbReference type="STRING" id="1428628.WN71_029520"/>
<feature type="compositionally biased region" description="Low complexity" evidence="1">
    <location>
        <begin position="167"/>
        <end position="187"/>
    </location>
</feature>
<evidence type="ECO:0000313" key="3">
    <source>
        <dbReference type="Proteomes" id="UP000034196"/>
    </source>
</evidence>
<comment type="caution">
    <text evidence="2">The sequence shown here is derived from an EMBL/GenBank/DDBJ whole genome shotgun (WGS) entry which is preliminary data.</text>
</comment>
<dbReference type="RefSeq" id="WP_046591084.1">
    <property type="nucleotide sequence ID" value="NZ_LAVA02000083.1"/>
</dbReference>
<feature type="compositionally biased region" description="Basic and acidic residues" evidence="1">
    <location>
        <begin position="269"/>
        <end position="286"/>
    </location>
</feature>
<dbReference type="AlphaFoldDB" id="A0A1J4NPS9"/>
<evidence type="ECO:0000313" key="2">
    <source>
        <dbReference type="EMBL" id="OIJ64296.1"/>
    </source>
</evidence>
<dbReference type="Proteomes" id="UP000034196">
    <property type="component" value="Unassembled WGS sequence"/>
</dbReference>
<name>A0A1J4NPS9_9ACTN</name>
<dbReference type="OrthoDB" id="3541690at2"/>
<gene>
    <name evidence="2" type="ORF">WN71_029520</name>
</gene>